<dbReference type="RefSeq" id="WP_345633028.1">
    <property type="nucleotide sequence ID" value="NZ_BAABJR010000011.1"/>
</dbReference>
<organism evidence="1 2">
    <name type="scientific">Streptomyces thinghirensis</name>
    <dbReference type="NCBI Taxonomy" id="551547"/>
    <lineage>
        <taxon>Bacteria</taxon>
        <taxon>Bacillati</taxon>
        <taxon>Actinomycetota</taxon>
        <taxon>Actinomycetes</taxon>
        <taxon>Kitasatosporales</taxon>
        <taxon>Streptomycetaceae</taxon>
        <taxon>Streptomyces</taxon>
    </lineage>
</organism>
<comment type="caution">
    <text evidence="1">The sequence shown here is derived from an EMBL/GenBank/DDBJ whole genome shotgun (WGS) entry which is preliminary data.</text>
</comment>
<dbReference type="Gene3D" id="1.10.30.50">
    <property type="match status" value="1"/>
</dbReference>
<dbReference type="EMBL" id="BAABJR010000011">
    <property type="protein sequence ID" value="GAA5211737.1"/>
    <property type="molecule type" value="Genomic_DNA"/>
</dbReference>
<keyword evidence="2" id="KW-1185">Reference proteome</keyword>
<reference evidence="2" key="1">
    <citation type="journal article" date="2019" name="Int. J. Syst. Evol. Microbiol.">
        <title>The Global Catalogue of Microorganisms (GCM) 10K type strain sequencing project: providing services to taxonomists for standard genome sequencing and annotation.</title>
        <authorList>
            <consortium name="The Broad Institute Genomics Platform"/>
            <consortium name="The Broad Institute Genome Sequencing Center for Infectious Disease"/>
            <person name="Wu L."/>
            <person name="Ma J."/>
        </authorList>
    </citation>
    <scope>NUCLEOTIDE SEQUENCE [LARGE SCALE GENOMIC DNA]</scope>
    <source>
        <strain evidence="2">JCM 18306</strain>
    </source>
</reference>
<proteinExistence type="predicted"/>
<evidence type="ECO:0008006" key="3">
    <source>
        <dbReference type="Google" id="ProtNLM"/>
    </source>
</evidence>
<dbReference type="Proteomes" id="UP001499878">
    <property type="component" value="Unassembled WGS sequence"/>
</dbReference>
<sequence length="280" mass="32479">MRFINQEEIKPKIREYLASLEEAHTAVMNETDPELRKKLFAKYQSRWTALRGVFEEASHGKCWYVECKNPGTDEDIDHWRPKSRVNGVKNHPGYYWLAFDWTNMRLSCHRANRKRINPETAESSGKSDYFPLLNPEDRAFSETDDLRKERPTLLDPTNPADPALLSFLPNGEVSLSPAFAHSDLARQRLDISRIALHLDWPKFRDDRIMLYNSIARLVERGQREAPVDIDESASCSEAFKDIIRDLIATMKPSSEYSAAAKVYVESFKHIWWIEHIVLAV</sequence>
<gene>
    <name evidence="1" type="ORF">GCM10023323_44550</name>
</gene>
<accession>A0ABP9T6Y0</accession>
<evidence type="ECO:0000313" key="2">
    <source>
        <dbReference type="Proteomes" id="UP001499878"/>
    </source>
</evidence>
<name>A0ABP9T6Y0_9ACTN</name>
<protein>
    <recommendedName>
        <fullName evidence="3">HNH endonuclease</fullName>
    </recommendedName>
</protein>
<evidence type="ECO:0000313" key="1">
    <source>
        <dbReference type="EMBL" id="GAA5211737.1"/>
    </source>
</evidence>